<keyword evidence="1" id="KW-0732">Signal</keyword>
<feature type="signal peptide" evidence="1">
    <location>
        <begin position="1"/>
        <end position="17"/>
    </location>
</feature>
<dbReference type="InParanoid" id="A0A068U0I5"/>
<gene>
    <name evidence="2" type="ORF">GSCOC_T00037236001</name>
</gene>
<dbReference type="AlphaFoldDB" id="A0A068U0I5"/>
<evidence type="ECO:0000313" key="3">
    <source>
        <dbReference type="Proteomes" id="UP000295252"/>
    </source>
</evidence>
<accession>A0A068U0I5</accession>
<dbReference type="Gramene" id="CDP02026">
    <property type="protein sequence ID" value="CDP02026"/>
    <property type="gene ID" value="GSCOC_T00037236001"/>
</dbReference>
<sequence>MGAHVMSFLYLLQSLQAAGLEAVATSVGENRRLKPGVPGSKSVMLSGKFWASKVRSYQLIGDSRLYQDVEKGKKLWFRIVLSICFHPDLCHGRCACMAGHYD</sequence>
<name>A0A068U0I5_COFCA</name>
<evidence type="ECO:0000256" key="1">
    <source>
        <dbReference type="SAM" id="SignalP"/>
    </source>
</evidence>
<evidence type="ECO:0000313" key="2">
    <source>
        <dbReference type="EMBL" id="CDP02026.1"/>
    </source>
</evidence>
<keyword evidence="3" id="KW-1185">Reference proteome</keyword>
<reference evidence="3" key="1">
    <citation type="journal article" date="2014" name="Science">
        <title>The coffee genome provides insight into the convergent evolution of caffeine biosynthesis.</title>
        <authorList>
            <person name="Denoeud F."/>
            <person name="Carretero-Paulet L."/>
            <person name="Dereeper A."/>
            <person name="Droc G."/>
            <person name="Guyot R."/>
            <person name="Pietrella M."/>
            <person name="Zheng C."/>
            <person name="Alberti A."/>
            <person name="Anthony F."/>
            <person name="Aprea G."/>
            <person name="Aury J.M."/>
            <person name="Bento P."/>
            <person name="Bernard M."/>
            <person name="Bocs S."/>
            <person name="Campa C."/>
            <person name="Cenci A."/>
            <person name="Combes M.C."/>
            <person name="Crouzillat D."/>
            <person name="Da Silva C."/>
            <person name="Daddiego L."/>
            <person name="De Bellis F."/>
            <person name="Dussert S."/>
            <person name="Garsmeur O."/>
            <person name="Gayraud T."/>
            <person name="Guignon V."/>
            <person name="Jahn K."/>
            <person name="Jamilloux V."/>
            <person name="Joet T."/>
            <person name="Labadie K."/>
            <person name="Lan T."/>
            <person name="Leclercq J."/>
            <person name="Lepelley M."/>
            <person name="Leroy T."/>
            <person name="Li L.T."/>
            <person name="Librado P."/>
            <person name="Lopez L."/>
            <person name="Munoz A."/>
            <person name="Noel B."/>
            <person name="Pallavicini A."/>
            <person name="Perrotta G."/>
            <person name="Poncet V."/>
            <person name="Pot D."/>
            <person name="Priyono X."/>
            <person name="Rigoreau M."/>
            <person name="Rouard M."/>
            <person name="Rozas J."/>
            <person name="Tranchant-Dubreuil C."/>
            <person name="VanBuren R."/>
            <person name="Zhang Q."/>
            <person name="Andrade A.C."/>
            <person name="Argout X."/>
            <person name="Bertrand B."/>
            <person name="de Kochko A."/>
            <person name="Graziosi G."/>
            <person name="Henry R.J."/>
            <person name="Jayarama X."/>
            <person name="Ming R."/>
            <person name="Nagai C."/>
            <person name="Rounsley S."/>
            <person name="Sankoff D."/>
            <person name="Giuliano G."/>
            <person name="Albert V.A."/>
            <person name="Wincker P."/>
            <person name="Lashermes P."/>
        </authorList>
    </citation>
    <scope>NUCLEOTIDE SEQUENCE [LARGE SCALE GENOMIC DNA]</scope>
    <source>
        <strain evidence="3">cv. DH200-94</strain>
    </source>
</reference>
<organism evidence="2 3">
    <name type="scientific">Coffea canephora</name>
    <name type="common">Robusta coffee</name>
    <dbReference type="NCBI Taxonomy" id="49390"/>
    <lineage>
        <taxon>Eukaryota</taxon>
        <taxon>Viridiplantae</taxon>
        <taxon>Streptophyta</taxon>
        <taxon>Embryophyta</taxon>
        <taxon>Tracheophyta</taxon>
        <taxon>Spermatophyta</taxon>
        <taxon>Magnoliopsida</taxon>
        <taxon>eudicotyledons</taxon>
        <taxon>Gunneridae</taxon>
        <taxon>Pentapetalae</taxon>
        <taxon>asterids</taxon>
        <taxon>lamiids</taxon>
        <taxon>Gentianales</taxon>
        <taxon>Rubiaceae</taxon>
        <taxon>Ixoroideae</taxon>
        <taxon>Gardenieae complex</taxon>
        <taxon>Bertiereae - Coffeeae clade</taxon>
        <taxon>Coffeeae</taxon>
        <taxon>Coffea</taxon>
    </lineage>
</organism>
<feature type="chain" id="PRO_5001654467" evidence="1">
    <location>
        <begin position="18"/>
        <end position="102"/>
    </location>
</feature>
<dbReference type="Proteomes" id="UP000295252">
    <property type="component" value="Chromosome IX"/>
</dbReference>
<protein>
    <submittedName>
        <fullName evidence="2">Uncharacterized protein</fullName>
    </submittedName>
</protein>
<proteinExistence type="predicted"/>
<dbReference type="EMBL" id="HG739091">
    <property type="protein sequence ID" value="CDP02026.1"/>
    <property type="molecule type" value="Genomic_DNA"/>
</dbReference>